<reference evidence="1 2" key="1">
    <citation type="submission" date="2024-05" db="EMBL/GenBank/DDBJ databases">
        <authorList>
            <person name="Park S."/>
        </authorList>
    </citation>
    <scope>NUCLEOTIDE SEQUENCE [LARGE SCALE GENOMIC DNA]</scope>
    <source>
        <strain evidence="1 2">DGU5</strain>
    </source>
</reference>
<dbReference type="Proteomes" id="UP001484535">
    <property type="component" value="Unassembled WGS sequence"/>
</dbReference>
<gene>
    <name evidence="1" type="ORF">ABDJ38_12345</name>
</gene>
<keyword evidence="2" id="KW-1185">Reference proteome</keyword>
<evidence type="ECO:0000313" key="2">
    <source>
        <dbReference type="Proteomes" id="UP001484535"/>
    </source>
</evidence>
<sequence>MIQRAQQAECAGLRQLLARLEPDSGIDLGRASLSVISGLALDLLLMT</sequence>
<dbReference type="EMBL" id="JBDLBR010000004">
    <property type="protein sequence ID" value="MEN7537963.1"/>
    <property type="molecule type" value="Genomic_DNA"/>
</dbReference>
<evidence type="ECO:0000313" key="1">
    <source>
        <dbReference type="EMBL" id="MEN7537963.1"/>
    </source>
</evidence>
<proteinExistence type="predicted"/>
<protein>
    <submittedName>
        <fullName evidence="1">Uncharacterized protein</fullName>
    </submittedName>
</protein>
<name>A0ABV0CYL4_9SPHN</name>
<organism evidence="1 2">
    <name type="scientific">Aurantiacibacter flavus</name>
    <dbReference type="NCBI Taxonomy" id="3145232"/>
    <lineage>
        <taxon>Bacteria</taxon>
        <taxon>Pseudomonadati</taxon>
        <taxon>Pseudomonadota</taxon>
        <taxon>Alphaproteobacteria</taxon>
        <taxon>Sphingomonadales</taxon>
        <taxon>Erythrobacteraceae</taxon>
        <taxon>Aurantiacibacter</taxon>
    </lineage>
</organism>
<dbReference type="RefSeq" id="WP_346785419.1">
    <property type="nucleotide sequence ID" value="NZ_JBDLBR010000004.1"/>
</dbReference>
<comment type="caution">
    <text evidence="1">The sequence shown here is derived from an EMBL/GenBank/DDBJ whole genome shotgun (WGS) entry which is preliminary data.</text>
</comment>
<accession>A0ABV0CYL4</accession>